<feature type="compositionally biased region" description="Polar residues" evidence="1">
    <location>
        <begin position="141"/>
        <end position="155"/>
    </location>
</feature>
<dbReference type="InterPro" id="IPR058706">
    <property type="entry name" value="zf-C2H2_AHC1-like"/>
</dbReference>
<feature type="region of interest" description="Disordered" evidence="1">
    <location>
        <begin position="431"/>
        <end position="476"/>
    </location>
</feature>
<comment type="caution">
    <text evidence="3">The sequence shown here is derived from an EMBL/GenBank/DDBJ whole genome shotgun (WGS) entry which is preliminary data.</text>
</comment>
<reference evidence="3 4" key="1">
    <citation type="journal article" date="2018" name="IMA Fungus">
        <title>IMA Genome-F 9: Draft genome sequence of Annulohypoxylon stygium, Aspergillus mulundensis, Berkeleyomyces basicola (syn. Thielaviopsis basicola), Ceratocystis smalleyi, two Cercospora beticola strains, Coleophoma cylindrospora, Fusarium fracticaudum, Phialophora cf. hyalina, and Morchella septimelata.</title>
        <authorList>
            <person name="Wingfield B.D."/>
            <person name="Bills G.F."/>
            <person name="Dong Y."/>
            <person name="Huang W."/>
            <person name="Nel W.J."/>
            <person name="Swalarsk-Parry B.S."/>
            <person name="Vaghefi N."/>
            <person name="Wilken P.M."/>
            <person name="An Z."/>
            <person name="de Beer Z.W."/>
            <person name="De Vos L."/>
            <person name="Chen L."/>
            <person name="Duong T.A."/>
            <person name="Gao Y."/>
            <person name="Hammerbacher A."/>
            <person name="Kikkert J.R."/>
            <person name="Li Y."/>
            <person name="Li H."/>
            <person name="Li K."/>
            <person name="Li Q."/>
            <person name="Liu X."/>
            <person name="Ma X."/>
            <person name="Naidoo K."/>
            <person name="Pethybridge S.J."/>
            <person name="Sun J."/>
            <person name="Steenkamp E.T."/>
            <person name="van der Nest M.A."/>
            <person name="van Wyk S."/>
            <person name="Wingfield M.J."/>
            <person name="Xiong C."/>
            <person name="Yue Q."/>
            <person name="Zhang X."/>
        </authorList>
    </citation>
    <scope>NUCLEOTIDE SEQUENCE [LARGE SCALE GENOMIC DNA]</scope>
    <source>
        <strain evidence="3 4">BP6252</strain>
    </source>
</reference>
<keyword evidence="4" id="KW-1185">Reference proteome</keyword>
<feature type="region of interest" description="Disordered" evidence="1">
    <location>
        <begin position="213"/>
        <end position="240"/>
    </location>
</feature>
<feature type="region of interest" description="Disordered" evidence="1">
    <location>
        <begin position="557"/>
        <end position="606"/>
    </location>
</feature>
<feature type="compositionally biased region" description="Acidic residues" evidence="1">
    <location>
        <begin position="572"/>
        <end position="581"/>
    </location>
</feature>
<feature type="region of interest" description="Disordered" evidence="1">
    <location>
        <begin position="141"/>
        <end position="169"/>
    </location>
</feature>
<dbReference type="AlphaFoldDB" id="A0A3D8QH77"/>
<feature type="domain" description="AHC1-like C2H2 zinc-finger" evidence="2">
    <location>
        <begin position="265"/>
        <end position="313"/>
    </location>
</feature>
<protein>
    <recommendedName>
        <fullName evidence="2">AHC1-like C2H2 zinc-finger domain-containing protein</fullName>
    </recommendedName>
</protein>
<organism evidence="3 4">
    <name type="scientific">Coleophoma cylindrospora</name>
    <dbReference type="NCBI Taxonomy" id="1849047"/>
    <lineage>
        <taxon>Eukaryota</taxon>
        <taxon>Fungi</taxon>
        <taxon>Dikarya</taxon>
        <taxon>Ascomycota</taxon>
        <taxon>Pezizomycotina</taxon>
        <taxon>Leotiomycetes</taxon>
        <taxon>Helotiales</taxon>
        <taxon>Dermateaceae</taxon>
        <taxon>Coleophoma</taxon>
    </lineage>
</organism>
<evidence type="ECO:0000313" key="4">
    <source>
        <dbReference type="Proteomes" id="UP000256645"/>
    </source>
</evidence>
<accession>A0A3D8QH77</accession>
<dbReference type="OrthoDB" id="5355528at2759"/>
<dbReference type="Pfam" id="PF25909">
    <property type="entry name" value="zf-C2H2_AHC1"/>
    <property type="match status" value="1"/>
</dbReference>
<feature type="region of interest" description="Disordered" evidence="1">
    <location>
        <begin position="387"/>
        <end position="410"/>
    </location>
</feature>
<sequence>MFRLPSWISESRACDRVVHGEADQKMTLPFNSVVDFLPCGPVKRKRDFCGDAMDLVMEDRQDAKKWKAGLVDTECVVSPDVVTEEKPAVKTSQIQEAIESQFSLEILLKHNELRLINQELAKCQVALEQLRRCHLIPYSTSPNPSQSMSDISNGSGPAVQQRAGAPVPQWAPPYGVADGPYTRHYAKWLIPDPSFDGESVQWYHGVDASRAGKSLPEGRTTRHSFAEGSTPIGKAGRIPRGSGLQRQGPFQSLSSGYPQPKEKAGPCTLKRGDGQMVKLVCIDCQRENFSSTQGFINHCRIAHRRDFKSHEEAAVASGHPIEVDELGGIVGEEKTPTVATGLVHPLIRDTPADKEAYKAVLSRIEASLALYRQGNLPGVTSIPGVASTPQTHARSMSTPSQNFVPSSETPHLSALMRSRGFDSNLSDIVGEAKTPVDLDELSSHDEESEDSEKQPSQPQRRLGGLDGSVDPSPIPAMRMPARAAMSPAPYPRPGSAKGIDNARVPGISPRPSYATPAINTAAAVSYTKPPSTHMELTTMNDVHAVMEIDGPSLIDLSPNTVTSNNAPSLVSDDGEYDDGDDAASASEAEHEEDSDVAEIDIEDGDMEKVVSRTVGNGSKKESKHVTFVGSVKEQAMARK</sequence>
<name>A0A3D8QH77_9HELO</name>
<evidence type="ECO:0000313" key="3">
    <source>
        <dbReference type="EMBL" id="RDW61048.1"/>
    </source>
</evidence>
<feature type="compositionally biased region" description="Polar residues" evidence="1">
    <location>
        <begin position="557"/>
        <end position="568"/>
    </location>
</feature>
<dbReference type="Proteomes" id="UP000256645">
    <property type="component" value="Unassembled WGS sequence"/>
</dbReference>
<dbReference type="STRING" id="1849047.A0A3D8QH77"/>
<evidence type="ECO:0000256" key="1">
    <source>
        <dbReference type="SAM" id="MobiDB-lite"/>
    </source>
</evidence>
<feature type="region of interest" description="Disordered" evidence="1">
    <location>
        <begin position="250"/>
        <end position="269"/>
    </location>
</feature>
<proteinExistence type="predicted"/>
<evidence type="ECO:0000259" key="2">
    <source>
        <dbReference type="Pfam" id="PF25909"/>
    </source>
</evidence>
<feature type="compositionally biased region" description="Acidic residues" evidence="1">
    <location>
        <begin position="589"/>
        <end position="605"/>
    </location>
</feature>
<dbReference type="EMBL" id="PDLM01000015">
    <property type="protein sequence ID" value="RDW61048.1"/>
    <property type="molecule type" value="Genomic_DNA"/>
</dbReference>
<gene>
    <name evidence="3" type="ORF">BP6252_12431</name>
</gene>